<dbReference type="CDD" id="cd03249">
    <property type="entry name" value="ABC_MTABC3_MDL1_MDL2"/>
    <property type="match status" value="1"/>
</dbReference>
<evidence type="ECO:0000256" key="1">
    <source>
        <dbReference type="ARBA" id="ARBA00004651"/>
    </source>
</evidence>
<dbReference type="GO" id="GO:0005886">
    <property type="term" value="C:plasma membrane"/>
    <property type="evidence" value="ECO:0007669"/>
    <property type="project" value="UniProtKB-SubCell"/>
</dbReference>
<dbReference type="PROSITE" id="PS50893">
    <property type="entry name" value="ABC_TRANSPORTER_2"/>
    <property type="match status" value="1"/>
</dbReference>
<dbReference type="InterPro" id="IPR017871">
    <property type="entry name" value="ABC_transporter-like_CS"/>
</dbReference>
<evidence type="ECO:0000259" key="9">
    <source>
        <dbReference type="PROSITE" id="PS50929"/>
    </source>
</evidence>
<dbReference type="SUPFAM" id="SSF52540">
    <property type="entry name" value="P-loop containing nucleoside triphosphate hydrolases"/>
    <property type="match status" value="1"/>
</dbReference>
<keyword evidence="11" id="KW-1185">Reference proteome</keyword>
<dbReference type="OrthoDB" id="9760358at2"/>
<proteinExistence type="predicted"/>
<feature type="domain" description="ABC transmembrane type-1" evidence="9">
    <location>
        <begin position="44"/>
        <end position="332"/>
    </location>
</feature>
<dbReference type="InterPro" id="IPR003439">
    <property type="entry name" value="ABC_transporter-like_ATP-bd"/>
</dbReference>
<dbReference type="GO" id="GO:0005524">
    <property type="term" value="F:ATP binding"/>
    <property type="evidence" value="ECO:0007669"/>
    <property type="project" value="UniProtKB-KW"/>
</dbReference>
<evidence type="ECO:0000256" key="6">
    <source>
        <dbReference type="ARBA" id="ARBA00023136"/>
    </source>
</evidence>
<dbReference type="InterPro" id="IPR039421">
    <property type="entry name" value="Type_1_exporter"/>
</dbReference>
<dbReference type="PANTHER" id="PTHR43394">
    <property type="entry name" value="ATP-DEPENDENT PERMEASE MDL1, MITOCHONDRIAL"/>
    <property type="match status" value="1"/>
</dbReference>
<evidence type="ECO:0000256" key="4">
    <source>
        <dbReference type="ARBA" id="ARBA00022840"/>
    </source>
</evidence>
<evidence type="ECO:0000256" key="3">
    <source>
        <dbReference type="ARBA" id="ARBA00022741"/>
    </source>
</evidence>
<feature type="transmembrane region" description="Helical" evidence="7">
    <location>
        <begin position="166"/>
        <end position="183"/>
    </location>
</feature>
<evidence type="ECO:0000256" key="7">
    <source>
        <dbReference type="SAM" id="Phobius"/>
    </source>
</evidence>
<feature type="domain" description="ABC transporter" evidence="8">
    <location>
        <begin position="368"/>
        <end position="604"/>
    </location>
</feature>
<dbReference type="SMART" id="SM00382">
    <property type="entry name" value="AAA"/>
    <property type="match status" value="1"/>
</dbReference>
<dbReference type="CDD" id="cd18576">
    <property type="entry name" value="ABC_6TM_bac_exporter_ABCB8_10_like"/>
    <property type="match status" value="1"/>
</dbReference>
<comment type="caution">
    <text evidence="10">The sequence shown here is derived from an EMBL/GenBank/DDBJ whole genome shotgun (WGS) entry which is preliminary data.</text>
</comment>
<keyword evidence="2 7" id="KW-0812">Transmembrane</keyword>
<keyword evidence="5 7" id="KW-1133">Transmembrane helix</keyword>
<evidence type="ECO:0000313" key="11">
    <source>
        <dbReference type="Proteomes" id="UP000260823"/>
    </source>
</evidence>
<dbReference type="FunFam" id="3.40.50.300:FF:000218">
    <property type="entry name" value="Multidrug ABC transporter ATP-binding protein"/>
    <property type="match status" value="1"/>
</dbReference>
<dbReference type="InterPro" id="IPR036640">
    <property type="entry name" value="ABC1_TM_sf"/>
</dbReference>
<dbReference type="Pfam" id="PF00664">
    <property type="entry name" value="ABC_membrane"/>
    <property type="match status" value="1"/>
</dbReference>
<feature type="transmembrane region" description="Helical" evidence="7">
    <location>
        <begin position="309"/>
        <end position="330"/>
    </location>
</feature>
<keyword evidence="6 7" id="KW-0472">Membrane</keyword>
<dbReference type="Proteomes" id="UP000260823">
    <property type="component" value="Unassembled WGS sequence"/>
</dbReference>
<protein>
    <submittedName>
        <fullName evidence="10">ATP-binding cassette domain-containing protein</fullName>
    </submittedName>
</protein>
<gene>
    <name evidence="10" type="ORF">DYU05_03580</name>
</gene>
<dbReference type="InterPro" id="IPR011527">
    <property type="entry name" value="ABC1_TM_dom"/>
</dbReference>
<reference evidence="10 11" key="1">
    <citation type="submission" date="2018-08" db="EMBL/GenBank/DDBJ databases">
        <title>Mucilaginibacter terrae sp. nov., isolated from manganese diggings.</title>
        <authorList>
            <person name="Huang Y."/>
            <person name="Zhou Z."/>
        </authorList>
    </citation>
    <scope>NUCLEOTIDE SEQUENCE [LARGE SCALE GENOMIC DNA]</scope>
    <source>
        <strain evidence="10 11">ZH6</strain>
    </source>
</reference>
<keyword evidence="4 10" id="KW-0067">ATP-binding</keyword>
<dbReference type="InterPro" id="IPR003593">
    <property type="entry name" value="AAA+_ATPase"/>
</dbReference>
<dbReference type="AlphaFoldDB" id="A0A3E2NUM4"/>
<dbReference type="Pfam" id="PF00005">
    <property type="entry name" value="ABC_tran"/>
    <property type="match status" value="1"/>
</dbReference>
<evidence type="ECO:0000256" key="2">
    <source>
        <dbReference type="ARBA" id="ARBA00022692"/>
    </source>
</evidence>
<feature type="transmembrane region" description="Helical" evidence="7">
    <location>
        <begin position="189"/>
        <end position="209"/>
    </location>
</feature>
<dbReference type="SUPFAM" id="SSF90123">
    <property type="entry name" value="ABC transporter transmembrane region"/>
    <property type="match status" value="1"/>
</dbReference>
<feature type="transmembrane region" description="Helical" evidence="7">
    <location>
        <begin position="80"/>
        <end position="101"/>
    </location>
</feature>
<dbReference type="PANTHER" id="PTHR43394:SF1">
    <property type="entry name" value="ATP-BINDING CASSETTE SUB-FAMILY B MEMBER 10, MITOCHONDRIAL"/>
    <property type="match status" value="1"/>
</dbReference>
<feature type="transmembrane region" description="Helical" evidence="7">
    <location>
        <begin position="47"/>
        <end position="68"/>
    </location>
</feature>
<evidence type="ECO:0000256" key="5">
    <source>
        <dbReference type="ARBA" id="ARBA00022989"/>
    </source>
</evidence>
<comment type="subcellular location">
    <subcellularLocation>
        <location evidence="1">Cell membrane</location>
        <topology evidence="1">Multi-pass membrane protein</topology>
    </subcellularLocation>
</comment>
<dbReference type="PROSITE" id="PS00211">
    <property type="entry name" value="ABC_TRANSPORTER_1"/>
    <property type="match status" value="1"/>
</dbReference>
<feature type="transmembrane region" description="Helical" evidence="7">
    <location>
        <begin position="270"/>
        <end position="289"/>
    </location>
</feature>
<name>A0A3E2NUM4_9SPHI</name>
<dbReference type="InterPro" id="IPR027417">
    <property type="entry name" value="P-loop_NTPase"/>
</dbReference>
<keyword evidence="3" id="KW-0547">Nucleotide-binding</keyword>
<organism evidence="10 11">
    <name type="scientific">Mucilaginibacter terrenus</name>
    <dbReference type="NCBI Taxonomy" id="2482727"/>
    <lineage>
        <taxon>Bacteria</taxon>
        <taxon>Pseudomonadati</taxon>
        <taxon>Bacteroidota</taxon>
        <taxon>Sphingobacteriia</taxon>
        <taxon>Sphingobacteriales</taxon>
        <taxon>Sphingobacteriaceae</taxon>
        <taxon>Mucilaginibacter</taxon>
    </lineage>
</organism>
<dbReference type="EMBL" id="QWDE01000001">
    <property type="protein sequence ID" value="RFZ84702.1"/>
    <property type="molecule type" value="Genomic_DNA"/>
</dbReference>
<dbReference type="PROSITE" id="PS50929">
    <property type="entry name" value="ABC_TM1F"/>
    <property type="match status" value="1"/>
</dbReference>
<dbReference type="Gene3D" id="3.40.50.300">
    <property type="entry name" value="P-loop containing nucleotide triphosphate hydrolases"/>
    <property type="match status" value="1"/>
</dbReference>
<accession>A0A3E2NUM4</accession>
<dbReference type="GO" id="GO:0015421">
    <property type="term" value="F:ABC-type oligopeptide transporter activity"/>
    <property type="evidence" value="ECO:0007669"/>
    <property type="project" value="TreeGrafter"/>
</dbReference>
<dbReference type="Gene3D" id="1.20.1560.10">
    <property type="entry name" value="ABC transporter type 1, transmembrane domain"/>
    <property type="match status" value="1"/>
</dbReference>
<sequence length="612" mass="66853">MARGRLNSGAKAEAELPKAKIDKQTLRKIGKLVSYIKPYRGKFIGGLLFLIISSLVGLAFPGFFGALIDASQGIQRFTFIPANLATIGKIAVVVLFLQGFVSFFRITWFVQVAENALAALRRDTYFKLVTLPMNFFANRRVGELNSRISADLSQIQDTLTTTLAEIIRQVIIMIGGIILLMVISIKLTIALLVVLPILIVVAIVFGKFIRKLSRQAQDQLAESNTIVEETLQGIANVKAFVNEAFEAGRYQKNLQNVVTLAVKGAKYRGLFGAFIVFCLFGTVFCEIWYGSYLVSIHDRGLTFGQLTNFIIYAAFISAAMGSLPDLYANLQKAVGASERVLEILEETGEPVSINAIENAIVQKISGNLSFQNVEFSYPSRPEVKVLHGVSFNADAGQKVAIVGPSGSGKSTMAALVLQFYHPQGGTILFDGKPAADYALTDIRNQVAIVPQDVLLFGGTILENIAYGKLSASKEDIIQAAKRANADQFITSFPEGYDTVVGERGVKLSGGQRQRIAIARALLKNPAILILDEATSSLDSESERLVQEALEELMKGRTSIIIAHRLSTIREADKIIVLEKGVIIESGTHQELVANEQGLYRYLSQLQYDAVQS</sequence>
<dbReference type="RefSeq" id="WP_117381604.1">
    <property type="nucleotide sequence ID" value="NZ_QWDE01000001.1"/>
</dbReference>
<dbReference type="GO" id="GO:0016887">
    <property type="term" value="F:ATP hydrolysis activity"/>
    <property type="evidence" value="ECO:0007669"/>
    <property type="project" value="InterPro"/>
</dbReference>
<evidence type="ECO:0000313" key="10">
    <source>
        <dbReference type="EMBL" id="RFZ84702.1"/>
    </source>
</evidence>
<evidence type="ECO:0000259" key="8">
    <source>
        <dbReference type="PROSITE" id="PS50893"/>
    </source>
</evidence>